<dbReference type="KEGG" id="nta:3205315"/>
<evidence type="ECO:0000313" key="1">
    <source>
        <dbReference type="EMBL" id="BAD83470.1"/>
    </source>
</evidence>
<gene>
    <name evidence="1 4" type="primary">orf237</name>
    <name evidence="4" type="ORF">NitaMp062</name>
</gene>
<dbReference type="RefSeq" id="YP_173406.1">
    <property type="nucleotide sequence ID" value="NC_006581.1"/>
</dbReference>
<dbReference type="EMBL" id="BA000042">
    <property type="protein sequence ID" value="BAD83470.1"/>
    <property type="molecule type" value="Genomic_DNA"/>
</dbReference>
<keyword evidence="3" id="KW-1185">Reference proteome</keyword>
<dbReference type="PaxDb" id="4097-Q5MA08"/>
<proteinExistence type="predicted"/>
<name>Q5MA08_TOBAC</name>
<evidence type="ECO:0000313" key="2">
    <source>
        <dbReference type="Proteomes" id="UP000084051"/>
    </source>
</evidence>
<dbReference type="AlphaFoldDB" id="Q5MA08"/>
<dbReference type="Proteomes" id="UP000790787">
    <property type="component" value="Mitochondrion MT"/>
</dbReference>
<reference evidence="4" key="3">
    <citation type="submission" date="2025-04" db="UniProtKB">
        <authorList>
            <consortium name="RefSeq"/>
        </authorList>
    </citation>
    <scope>IDENTIFICATION</scope>
    <source>
        <tissue evidence="4">Leaf</tissue>
    </source>
</reference>
<keyword evidence="1 4" id="KW-0496">Mitochondrion</keyword>
<geneLocation type="mitochondrion" evidence="1 4"/>
<dbReference type="GeneID" id="3205315"/>
<organism evidence="1">
    <name type="scientific">Nicotiana tabacum</name>
    <name type="common">Common tobacco</name>
    <dbReference type="NCBI Taxonomy" id="4097"/>
    <lineage>
        <taxon>Eukaryota</taxon>
        <taxon>Viridiplantae</taxon>
        <taxon>Streptophyta</taxon>
        <taxon>Embryophyta</taxon>
        <taxon>Tracheophyta</taxon>
        <taxon>Spermatophyta</taxon>
        <taxon>Magnoliopsida</taxon>
        <taxon>eudicotyledons</taxon>
        <taxon>Gunneridae</taxon>
        <taxon>Pentapetalae</taxon>
        <taxon>asterids</taxon>
        <taxon>lamiids</taxon>
        <taxon>Solanales</taxon>
        <taxon>Solanaceae</taxon>
        <taxon>Nicotianoideae</taxon>
        <taxon>Nicotianeae</taxon>
        <taxon>Nicotiana</taxon>
    </lineage>
</organism>
<reference evidence="1 2" key="2">
    <citation type="journal article" date="2005" name="Mol. Genet. Genomics">
        <title>The complete nucleotide sequence and multipartite organization of the tobacco mitochondrial genome: comparative analysis of mitochondrial genomes in higher plants.</title>
        <authorList>
            <person name="Sugiyama Y."/>
            <person name="Watase Y."/>
            <person name="Nagase M."/>
            <person name="Makita N."/>
            <person name="Yagura S."/>
            <person name="Hirai A."/>
            <person name="Sugiura M."/>
        </authorList>
    </citation>
    <scope>NUCLEOTIDE SEQUENCE</scope>
    <source>
        <strain evidence="2">cv. TN90</strain>
        <tissue evidence="1 4">Leaf</tissue>
    </source>
</reference>
<protein>
    <submittedName>
        <fullName evidence="1 4">Uncharacterized protein</fullName>
    </submittedName>
</protein>
<evidence type="ECO:0000313" key="4">
    <source>
        <dbReference type="RefSeq" id="YP_173406.1"/>
    </source>
</evidence>
<reference evidence="4" key="1">
    <citation type="submission" date="2004-12" db="EMBL/GenBank/DDBJ databases">
        <authorList>
            <consortium name="NCBI Genome Project"/>
        </authorList>
    </citation>
    <scope>NUCLEOTIDE SEQUENCE</scope>
    <source>
        <tissue evidence="4">Leaf</tissue>
    </source>
</reference>
<evidence type="ECO:0000313" key="3">
    <source>
        <dbReference type="Proteomes" id="UP000790787"/>
    </source>
</evidence>
<accession>Q5MA08</accession>
<sequence length="237" mass="27091">MCLLERVKCFTDVEHERIKLFAFPFPPSLTVTSNSNQFLVNAPIRTRQSPVWSHRRFVWHVLSSHHSSEYDKVKGDKTHLPLLCQSQPSRLFYSRKRVDRRPFFRTVLFSGLHGRPGFSILRKLQLSHVCASLRIVSAITLRNFINRFMLVATPGGNTCNSPAGNPRPEAGISLNLSLRLVFPAAGPHLRFAPLVCMQNQILNKGLIRRSLNYLIKEQCFRTLLTRISILLPHLLKG</sequence>
<dbReference type="OrthoDB" id="10388273at2759"/>